<protein>
    <recommendedName>
        <fullName evidence="5">DUF962 domain-containing protein</fullName>
    </recommendedName>
</protein>
<reference evidence="3 4" key="1">
    <citation type="submission" date="2024-09" db="EMBL/GenBank/DDBJ databases">
        <title>Novel species of the genus Pelomonas and Roseateles isolated from streams.</title>
        <authorList>
            <person name="Lu H."/>
        </authorList>
    </citation>
    <scope>NUCLEOTIDE SEQUENCE [LARGE SCALE GENOMIC DNA]</scope>
    <source>
        <strain evidence="3 4">DC23W</strain>
    </source>
</reference>
<feature type="transmembrane region" description="Helical" evidence="2">
    <location>
        <begin position="62"/>
        <end position="89"/>
    </location>
</feature>
<sequence length="237" mass="27128">MQQQDDNATVTPISRKHPTIRPACHPIRGRDDVNEFFQTLKTQRWDDHRYYHHSRINQSLHLISALSFLVAYGLVFVNPAWAALLAWCVSMTTRQAGHFFFEPRGYDHVNQATDEYKEAIKIGYNIRRKIVLMAVWVALPAVLWMAPSLGGLIEPAVGLRGFVEDVGMAWFCLGVTGLVFRVAQLWVTQNLMQGLAWGFKIITDPFHDVLLYWKSPFHLLRGQLIDPMDHVGHAQAH</sequence>
<name>A0ABW7EUL4_9BURK</name>
<evidence type="ECO:0000313" key="3">
    <source>
        <dbReference type="EMBL" id="MFG6416807.1"/>
    </source>
</evidence>
<comment type="caution">
    <text evidence="3">The sequence shown here is derived from an EMBL/GenBank/DDBJ whole genome shotgun (WGS) entry which is preliminary data.</text>
</comment>
<dbReference type="RefSeq" id="WP_394472869.1">
    <property type="nucleotide sequence ID" value="NZ_JBIGHY010000012.1"/>
</dbReference>
<keyword evidence="2" id="KW-1133">Transmembrane helix</keyword>
<evidence type="ECO:0000313" key="4">
    <source>
        <dbReference type="Proteomes" id="UP001606300"/>
    </source>
</evidence>
<feature type="compositionally biased region" description="Polar residues" evidence="1">
    <location>
        <begin position="1"/>
        <end position="12"/>
    </location>
</feature>
<proteinExistence type="predicted"/>
<keyword evidence="2" id="KW-0812">Transmembrane</keyword>
<feature type="region of interest" description="Disordered" evidence="1">
    <location>
        <begin position="1"/>
        <end position="21"/>
    </location>
</feature>
<dbReference type="EMBL" id="JBIGHY010000012">
    <property type="protein sequence ID" value="MFG6416807.1"/>
    <property type="molecule type" value="Genomic_DNA"/>
</dbReference>
<evidence type="ECO:0008006" key="5">
    <source>
        <dbReference type="Google" id="ProtNLM"/>
    </source>
</evidence>
<dbReference type="Proteomes" id="UP001606300">
    <property type="component" value="Unassembled WGS sequence"/>
</dbReference>
<feature type="transmembrane region" description="Helical" evidence="2">
    <location>
        <begin position="130"/>
        <end position="147"/>
    </location>
</feature>
<organism evidence="3 4">
    <name type="scientific">Pelomonas dachongensis</name>
    <dbReference type="NCBI Taxonomy" id="3299029"/>
    <lineage>
        <taxon>Bacteria</taxon>
        <taxon>Pseudomonadati</taxon>
        <taxon>Pseudomonadota</taxon>
        <taxon>Betaproteobacteria</taxon>
        <taxon>Burkholderiales</taxon>
        <taxon>Sphaerotilaceae</taxon>
        <taxon>Roseateles</taxon>
    </lineage>
</organism>
<feature type="transmembrane region" description="Helical" evidence="2">
    <location>
        <begin position="167"/>
        <end position="187"/>
    </location>
</feature>
<evidence type="ECO:0000256" key="1">
    <source>
        <dbReference type="SAM" id="MobiDB-lite"/>
    </source>
</evidence>
<keyword evidence="2" id="KW-0472">Membrane</keyword>
<keyword evidence="4" id="KW-1185">Reference proteome</keyword>
<accession>A0ABW7EUL4</accession>
<gene>
    <name evidence="3" type="ORF">ACG02S_23190</name>
</gene>
<evidence type="ECO:0000256" key="2">
    <source>
        <dbReference type="SAM" id="Phobius"/>
    </source>
</evidence>